<dbReference type="PANTHER" id="PTHR16024">
    <property type="entry name" value="XK-RELATED PROTEIN"/>
    <property type="match status" value="1"/>
</dbReference>
<feature type="transmembrane region" description="Helical" evidence="7">
    <location>
        <begin position="294"/>
        <end position="311"/>
    </location>
</feature>
<evidence type="ECO:0000256" key="1">
    <source>
        <dbReference type="ARBA" id="ARBA00004651"/>
    </source>
</evidence>
<dbReference type="Pfam" id="PF09815">
    <property type="entry name" value="XK-related"/>
    <property type="match status" value="1"/>
</dbReference>
<dbReference type="PANTHER" id="PTHR16024:SF13">
    <property type="entry name" value="XK-RELATED PROTEIN 9"/>
    <property type="match status" value="1"/>
</dbReference>
<comment type="similarity">
    <text evidence="2 7">Belongs to the XK family.</text>
</comment>
<sequence>MRRWLCQEKDSIVGKYLDSFTLSEERMAAVTVSHTMKFTKQNFFFLVGGMIIYVVDIVVDFWVASRYFCQGQYSWSIWIMCFRGLSSTITQLFSYEWFKNDWEGTDTGKLKLVFLAHLLHCGIFIRYWFALKYGCQAAFKQTSGRGASEEDPSNFIQKQAIDAVTDINMLRVFKTFLETTPQLFLQIYILMEHGKTHFYQYAAMMMSFCGISLSMVDYQISLRKSLPDKEEFHVLSKFVYLFYKLLTITSWILSISLITLLSVRISVILLIFLWICGFTWTLKQHTTFCRSKKMEYLYRTVVGIILIFSFFNIKGRRTKDCISIYYATHTVVTLGILFVYIFWKASIIKEIYFTIVSILTILSLVLGIIFLVVYYSHFHPTTYCRPQPYSDEIDGVAGQKVRVKIGRFQNFLMQ</sequence>
<dbReference type="OMA" id="RDCRMKY"/>
<accession>A0A8C9KXC9</accession>
<evidence type="ECO:0000256" key="5">
    <source>
        <dbReference type="ARBA" id="ARBA00022989"/>
    </source>
</evidence>
<dbReference type="AlphaFoldDB" id="A0A8C9KXC9"/>
<evidence type="ECO:0000256" key="7">
    <source>
        <dbReference type="RuleBase" id="RU910716"/>
    </source>
</evidence>
<keyword evidence="9" id="KW-1185">Reference proteome</keyword>
<proteinExistence type="inferred from homology"/>
<dbReference type="Proteomes" id="UP000694409">
    <property type="component" value="Unassembled WGS sequence"/>
</dbReference>
<dbReference type="Ensembl" id="ENSSCAT00000002536.1">
    <property type="protein sequence ID" value="ENSSCAP00000002134.1"/>
    <property type="gene ID" value="ENSSCAG00000001864.1"/>
</dbReference>
<evidence type="ECO:0000256" key="2">
    <source>
        <dbReference type="ARBA" id="ARBA00008789"/>
    </source>
</evidence>
<keyword evidence="6 7" id="KW-0472">Membrane</keyword>
<evidence type="ECO:0000256" key="3">
    <source>
        <dbReference type="ARBA" id="ARBA00022475"/>
    </source>
</evidence>
<dbReference type="InterPro" id="IPR050895">
    <property type="entry name" value="XK-related_scramblase"/>
</dbReference>
<evidence type="ECO:0000313" key="9">
    <source>
        <dbReference type="Proteomes" id="UP000694409"/>
    </source>
</evidence>
<evidence type="ECO:0000313" key="8">
    <source>
        <dbReference type="Ensembl" id="ENSSCAP00000002134.1"/>
    </source>
</evidence>
<dbReference type="GeneTree" id="ENSGT01140000282565"/>
<reference evidence="8" key="2">
    <citation type="submission" date="2025-09" db="UniProtKB">
        <authorList>
            <consortium name="Ensembl"/>
        </authorList>
    </citation>
    <scope>IDENTIFICATION</scope>
</reference>
<feature type="transmembrane region" description="Helical" evidence="7">
    <location>
        <begin position="323"/>
        <end position="343"/>
    </location>
</feature>
<feature type="transmembrane region" description="Helical" evidence="7">
    <location>
        <begin position="265"/>
        <end position="282"/>
    </location>
</feature>
<gene>
    <name evidence="8" type="primary">XKR9</name>
</gene>
<protein>
    <recommendedName>
        <fullName evidence="7">XK-related protein</fullName>
    </recommendedName>
</protein>
<organism evidence="8 9">
    <name type="scientific">Serinus canaria</name>
    <name type="common">Island canary</name>
    <name type="synonym">Fringilla canaria</name>
    <dbReference type="NCBI Taxonomy" id="9135"/>
    <lineage>
        <taxon>Eukaryota</taxon>
        <taxon>Metazoa</taxon>
        <taxon>Chordata</taxon>
        <taxon>Craniata</taxon>
        <taxon>Vertebrata</taxon>
        <taxon>Euteleostomi</taxon>
        <taxon>Archelosauria</taxon>
        <taxon>Archosauria</taxon>
        <taxon>Dinosauria</taxon>
        <taxon>Saurischia</taxon>
        <taxon>Theropoda</taxon>
        <taxon>Coelurosauria</taxon>
        <taxon>Aves</taxon>
        <taxon>Neognathae</taxon>
        <taxon>Neoaves</taxon>
        <taxon>Telluraves</taxon>
        <taxon>Australaves</taxon>
        <taxon>Passeriformes</taxon>
        <taxon>Passeroidea</taxon>
        <taxon>Fringillidae</taxon>
        <taxon>Carduelinae</taxon>
        <taxon>Serinus</taxon>
    </lineage>
</organism>
<feature type="transmembrane region" description="Helical" evidence="7">
    <location>
        <begin position="355"/>
        <end position="375"/>
    </location>
</feature>
<keyword evidence="5 7" id="KW-1133">Transmembrane helix</keyword>
<reference evidence="8" key="1">
    <citation type="submission" date="2025-08" db="UniProtKB">
        <authorList>
            <consortium name="Ensembl"/>
        </authorList>
    </citation>
    <scope>IDENTIFICATION</scope>
</reference>
<feature type="transmembrane region" description="Helical" evidence="7">
    <location>
        <begin position="43"/>
        <end position="63"/>
    </location>
</feature>
<keyword evidence="4 7" id="KW-0812">Transmembrane</keyword>
<feature type="transmembrane region" description="Helical" evidence="7">
    <location>
        <begin position="110"/>
        <end position="129"/>
    </location>
</feature>
<evidence type="ECO:0000256" key="6">
    <source>
        <dbReference type="ARBA" id="ARBA00023136"/>
    </source>
</evidence>
<feature type="transmembrane region" description="Helical" evidence="7">
    <location>
        <begin position="238"/>
        <end position="259"/>
    </location>
</feature>
<feature type="transmembrane region" description="Helical" evidence="7">
    <location>
        <begin position="198"/>
        <end position="218"/>
    </location>
</feature>
<keyword evidence="3" id="KW-1003">Cell membrane</keyword>
<dbReference type="InterPro" id="IPR018629">
    <property type="entry name" value="XK-rel"/>
</dbReference>
<name>A0A8C9KXC9_SERCA</name>
<dbReference type="GO" id="GO:0005886">
    <property type="term" value="C:plasma membrane"/>
    <property type="evidence" value="ECO:0007669"/>
    <property type="project" value="UniProtKB-SubCell"/>
</dbReference>
<comment type="subcellular location">
    <subcellularLocation>
        <location evidence="1">Cell membrane</location>
        <topology evidence="1">Multi-pass membrane protein</topology>
    </subcellularLocation>
    <subcellularLocation>
        <location evidence="7">Membrane</location>
        <topology evidence="7">Multi-pass membrane protein</topology>
    </subcellularLocation>
</comment>
<evidence type="ECO:0000256" key="4">
    <source>
        <dbReference type="ARBA" id="ARBA00022692"/>
    </source>
</evidence>